<dbReference type="RefSeq" id="WP_189059431.1">
    <property type="nucleotide sequence ID" value="NZ_BMOR01000034.1"/>
</dbReference>
<dbReference type="Proteomes" id="UP000645517">
    <property type="component" value="Unassembled WGS sequence"/>
</dbReference>
<name>A0ABQ2JIM5_9DEIO</name>
<comment type="caution">
    <text evidence="2">The sequence shown here is derived from an EMBL/GenBank/DDBJ whole genome shotgun (WGS) entry which is preliminary data.</text>
</comment>
<keyword evidence="1" id="KW-0732">Signal</keyword>
<evidence type="ECO:0000313" key="3">
    <source>
        <dbReference type="Proteomes" id="UP000645517"/>
    </source>
</evidence>
<accession>A0ABQ2JIM5</accession>
<feature type="chain" id="PRO_5046888334" description="NusG domain-containing protein" evidence="1">
    <location>
        <begin position="19"/>
        <end position="117"/>
    </location>
</feature>
<feature type="signal peptide" evidence="1">
    <location>
        <begin position="1"/>
        <end position="18"/>
    </location>
</feature>
<evidence type="ECO:0008006" key="4">
    <source>
        <dbReference type="Google" id="ProtNLM"/>
    </source>
</evidence>
<evidence type="ECO:0000256" key="1">
    <source>
        <dbReference type="SAM" id="SignalP"/>
    </source>
</evidence>
<protein>
    <recommendedName>
        <fullName evidence="4">NusG domain-containing protein</fullName>
    </recommendedName>
</protein>
<dbReference type="EMBL" id="BMOR01000034">
    <property type="protein sequence ID" value="GGN46756.1"/>
    <property type="molecule type" value="Genomic_DNA"/>
</dbReference>
<reference evidence="3" key="1">
    <citation type="journal article" date="2019" name="Int. J. Syst. Evol. Microbiol.">
        <title>The Global Catalogue of Microorganisms (GCM) 10K type strain sequencing project: providing services to taxonomists for standard genome sequencing and annotation.</title>
        <authorList>
            <consortium name="The Broad Institute Genomics Platform"/>
            <consortium name="The Broad Institute Genome Sequencing Center for Infectious Disease"/>
            <person name="Wu L."/>
            <person name="Ma J."/>
        </authorList>
    </citation>
    <scope>NUCLEOTIDE SEQUENCE [LARGE SCALE GENOMIC DNA]</scope>
    <source>
        <strain evidence="3">JCM 16918</strain>
    </source>
</reference>
<sequence length="117" mass="12277">MRSVGAALLLSVTAVAAAASPLVLPLRDTDGWSMEVPVKAGARTTIQVTRGVARMERQDRNGAFEIARVGTVVTVAVKAGTPTGTTSCFKIHTPRKTAYTLCPAVDVNVPAQAFVLR</sequence>
<evidence type="ECO:0000313" key="2">
    <source>
        <dbReference type="EMBL" id="GGN46756.1"/>
    </source>
</evidence>
<gene>
    <name evidence="2" type="ORF">GCM10010842_37600</name>
</gene>
<proteinExistence type="predicted"/>
<organism evidence="2 3">
    <name type="scientific">Deinococcus daejeonensis</name>
    <dbReference type="NCBI Taxonomy" id="1007098"/>
    <lineage>
        <taxon>Bacteria</taxon>
        <taxon>Thermotogati</taxon>
        <taxon>Deinococcota</taxon>
        <taxon>Deinococci</taxon>
        <taxon>Deinococcales</taxon>
        <taxon>Deinococcaceae</taxon>
        <taxon>Deinococcus</taxon>
    </lineage>
</organism>
<keyword evidence="3" id="KW-1185">Reference proteome</keyword>